<gene>
    <name evidence="9" type="ORF">niasHS_007085</name>
</gene>
<dbReference type="PROSITE" id="PS00022">
    <property type="entry name" value="EGF_1"/>
    <property type="match status" value="1"/>
</dbReference>
<evidence type="ECO:0000313" key="9">
    <source>
        <dbReference type="EMBL" id="KAL3089363.1"/>
    </source>
</evidence>
<comment type="caution">
    <text evidence="9">The sequence shown here is derived from an EMBL/GenBank/DDBJ whole genome shotgun (WGS) entry which is preliminary data.</text>
</comment>
<evidence type="ECO:0000256" key="3">
    <source>
        <dbReference type="ARBA" id="ARBA00022801"/>
    </source>
</evidence>
<dbReference type="GO" id="GO:0008237">
    <property type="term" value="F:metallopeptidase activity"/>
    <property type="evidence" value="ECO:0007669"/>
    <property type="project" value="UniProtKB-KW"/>
</dbReference>
<dbReference type="SUPFAM" id="SSF55486">
    <property type="entry name" value="Metalloproteases ('zincins'), catalytic domain"/>
    <property type="match status" value="1"/>
</dbReference>
<evidence type="ECO:0000256" key="6">
    <source>
        <dbReference type="PROSITE-ProRule" id="PRU01211"/>
    </source>
</evidence>
<evidence type="ECO:0000256" key="2">
    <source>
        <dbReference type="ARBA" id="ARBA00022723"/>
    </source>
</evidence>
<keyword evidence="2" id="KW-0479">Metal-binding</keyword>
<dbReference type="InterPro" id="IPR000742">
    <property type="entry name" value="EGF"/>
</dbReference>
<organism evidence="9 10">
    <name type="scientific">Heterodera schachtii</name>
    <name type="common">Sugarbeet cyst nematode worm</name>
    <name type="synonym">Tylenchus schachtii</name>
    <dbReference type="NCBI Taxonomy" id="97005"/>
    <lineage>
        <taxon>Eukaryota</taxon>
        <taxon>Metazoa</taxon>
        <taxon>Ecdysozoa</taxon>
        <taxon>Nematoda</taxon>
        <taxon>Chromadorea</taxon>
        <taxon>Rhabditida</taxon>
        <taxon>Tylenchina</taxon>
        <taxon>Tylenchomorpha</taxon>
        <taxon>Tylenchoidea</taxon>
        <taxon>Heteroderidae</taxon>
        <taxon>Heteroderinae</taxon>
        <taxon>Heterodera</taxon>
    </lineage>
</organism>
<evidence type="ECO:0000256" key="1">
    <source>
        <dbReference type="ARBA" id="ARBA00022670"/>
    </source>
</evidence>
<keyword evidence="1" id="KW-0645">Protease</keyword>
<comment type="caution">
    <text evidence="6">Lacks conserved residue(s) required for the propagation of feature annotation.</text>
</comment>
<dbReference type="InterPro" id="IPR024079">
    <property type="entry name" value="MetalloPept_cat_dom_sf"/>
</dbReference>
<keyword evidence="4" id="KW-0862">Zinc</keyword>
<name>A0ABD2JFW6_HETSC</name>
<dbReference type="EMBL" id="JBICCN010000145">
    <property type="protein sequence ID" value="KAL3089363.1"/>
    <property type="molecule type" value="Genomic_DNA"/>
</dbReference>
<keyword evidence="3" id="KW-0378">Hydrolase</keyword>
<accession>A0ABD2JFW6</accession>
<dbReference type="PANTHER" id="PTHR10127:SF780">
    <property type="entry name" value="METALLOENDOPEPTIDASE"/>
    <property type="match status" value="1"/>
</dbReference>
<dbReference type="Pfam" id="PF01400">
    <property type="entry name" value="Astacin"/>
    <property type="match status" value="1"/>
</dbReference>
<dbReference type="PROSITE" id="PS51864">
    <property type="entry name" value="ASTACIN"/>
    <property type="match status" value="1"/>
</dbReference>
<dbReference type="PANTHER" id="PTHR10127">
    <property type="entry name" value="DISCOIDIN, CUB, EGF, LAMININ , AND ZINC METALLOPROTEASE DOMAIN CONTAINING"/>
    <property type="match status" value="1"/>
</dbReference>
<dbReference type="AlphaFoldDB" id="A0ABD2JFW6"/>
<dbReference type="InterPro" id="IPR001506">
    <property type="entry name" value="Peptidase_M12A"/>
</dbReference>
<evidence type="ECO:0000313" key="10">
    <source>
        <dbReference type="Proteomes" id="UP001620645"/>
    </source>
</evidence>
<evidence type="ECO:0000256" key="4">
    <source>
        <dbReference type="ARBA" id="ARBA00022833"/>
    </source>
</evidence>
<dbReference type="PROSITE" id="PS01186">
    <property type="entry name" value="EGF_2"/>
    <property type="match status" value="1"/>
</dbReference>
<evidence type="ECO:0000259" key="8">
    <source>
        <dbReference type="PROSITE" id="PS51864"/>
    </source>
</evidence>
<evidence type="ECO:0000256" key="7">
    <source>
        <dbReference type="SAM" id="Coils"/>
    </source>
</evidence>
<feature type="domain" description="Peptidase M12A" evidence="8">
    <location>
        <begin position="82"/>
        <end position="160"/>
    </location>
</feature>
<dbReference type="Proteomes" id="UP001620645">
    <property type="component" value="Unassembled WGS sequence"/>
</dbReference>
<dbReference type="GO" id="GO:0006508">
    <property type="term" value="P:proteolysis"/>
    <property type="evidence" value="ECO:0007669"/>
    <property type="project" value="UniProtKB-KW"/>
</dbReference>
<keyword evidence="5" id="KW-0482">Metalloprotease</keyword>
<evidence type="ECO:0000256" key="5">
    <source>
        <dbReference type="ARBA" id="ARBA00023049"/>
    </source>
</evidence>
<protein>
    <recommendedName>
        <fullName evidence="8">Peptidase M12A domain-containing protein</fullName>
    </recommendedName>
</protein>
<keyword evidence="10" id="KW-1185">Reference proteome</keyword>
<feature type="coiled-coil region" evidence="7">
    <location>
        <begin position="7"/>
        <end position="34"/>
    </location>
</feature>
<dbReference type="Gene3D" id="3.40.390.10">
    <property type="entry name" value="Collagenase (Catalytic Domain)"/>
    <property type="match status" value="1"/>
</dbReference>
<dbReference type="GO" id="GO:0046872">
    <property type="term" value="F:metal ion binding"/>
    <property type="evidence" value="ECO:0007669"/>
    <property type="project" value="UniProtKB-KW"/>
</dbReference>
<proteinExistence type="predicted"/>
<reference evidence="9 10" key="1">
    <citation type="submission" date="2024-10" db="EMBL/GenBank/DDBJ databases">
        <authorList>
            <person name="Kim D."/>
        </authorList>
    </citation>
    <scope>NUCLEOTIDE SEQUENCE [LARGE SCALE GENOMIC DNA]</scope>
    <source>
        <strain evidence="9">Taebaek</strain>
    </source>
</reference>
<keyword evidence="7" id="KW-0175">Coiled coil</keyword>
<sequence length="358" mass="39716">MGKHMNEMEKDEKLKEMVREIEEAQAKHPGEKRKAAKSITEINEKHLDELYQGDIVLSVKQAQYLLDTVATNGHDNNSPTENRAIPEKYFNFQKKRKESIDDYQVPYDLGSVMHYGAKMFSINGKHTILPLAGASYINTIGQSYGPSLSDYNAINKHYCGLEFLQDGSTINTKACDVTMKCDNDGFQNPDSCSTCICPPGYIGAKCQDVDIGGYAPASINNTCEGKILFASSNWQNLTGQIGSRELSSKMDYAYCHWQIFPDIGQTILIEVLDVGEVCADRCLWGNTEIRTAANRGTTGVRLCCLSDLGSSGKLTITATNGYAMISLYSFYGIQRFDIRFKVLNSSPKNSCFPGYCGF</sequence>